<keyword evidence="6" id="KW-0121">Carboxypeptidase</keyword>
<dbReference type="GO" id="GO:0009279">
    <property type="term" value="C:cell outer membrane"/>
    <property type="evidence" value="ECO:0007669"/>
    <property type="project" value="UniProtKB-SubCell"/>
</dbReference>
<organism evidence="6 7">
    <name type="scientific">Bryocella elongata</name>
    <dbReference type="NCBI Taxonomy" id="863522"/>
    <lineage>
        <taxon>Bacteria</taxon>
        <taxon>Pseudomonadati</taxon>
        <taxon>Acidobacteriota</taxon>
        <taxon>Terriglobia</taxon>
        <taxon>Terriglobales</taxon>
        <taxon>Acidobacteriaceae</taxon>
        <taxon>Bryocella</taxon>
    </lineage>
</organism>
<evidence type="ECO:0000313" key="7">
    <source>
        <dbReference type="Proteomes" id="UP000236728"/>
    </source>
</evidence>
<dbReference type="SUPFAM" id="SSF56037">
    <property type="entry name" value="PheT/TilS domain"/>
    <property type="match status" value="1"/>
</dbReference>
<dbReference type="Gene3D" id="2.60.40.1120">
    <property type="entry name" value="Carboxypeptidase-like, regulatory domain"/>
    <property type="match status" value="1"/>
</dbReference>
<dbReference type="SUPFAM" id="SSF56935">
    <property type="entry name" value="Porins"/>
    <property type="match status" value="1"/>
</dbReference>
<keyword evidence="2" id="KW-0472">Membrane</keyword>
<dbReference type="Gene3D" id="2.40.170.20">
    <property type="entry name" value="TonB-dependent receptor, beta-barrel domain"/>
    <property type="match status" value="1"/>
</dbReference>
<name>A0A1H6BR78_9BACT</name>
<comment type="subcellular location">
    <subcellularLocation>
        <location evidence="1">Cell outer membrane</location>
    </subcellularLocation>
</comment>
<keyword evidence="6" id="KW-0645">Protease</keyword>
<keyword evidence="3" id="KW-0998">Cell outer membrane</keyword>
<evidence type="ECO:0000259" key="5">
    <source>
        <dbReference type="Pfam" id="PF25183"/>
    </source>
</evidence>
<keyword evidence="7" id="KW-1185">Reference proteome</keyword>
<dbReference type="Pfam" id="PF25183">
    <property type="entry name" value="OMP_b-brl_4"/>
    <property type="match status" value="1"/>
</dbReference>
<keyword evidence="4" id="KW-0732">Signal</keyword>
<dbReference type="AlphaFoldDB" id="A0A1H6BR78"/>
<dbReference type="InterPro" id="IPR008969">
    <property type="entry name" value="CarboxyPept-like_regulatory"/>
</dbReference>
<keyword evidence="6" id="KW-0378">Hydrolase</keyword>
<reference evidence="6 7" key="1">
    <citation type="submission" date="2016-10" db="EMBL/GenBank/DDBJ databases">
        <authorList>
            <person name="de Groot N.N."/>
        </authorList>
    </citation>
    <scope>NUCLEOTIDE SEQUENCE [LARGE SCALE GENOMIC DNA]</scope>
    <source>
        <strain evidence="6 7">DSM 22489</strain>
    </source>
</reference>
<evidence type="ECO:0000256" key="4">
    <source>
        <dbReference type="SAM" id="SignalP"/>
    </source>
</evidence>
<dbReference type="Proteomes" id="UP000236728">
    <property type="component" value="Unassembled WGS sequence"/>
</dbReference>
<feature type="chain" id="PRO_5009294014" evidence="4">
    <location>
        <begin position="34"/>
        <end position="1178"/>
    </location>
</feature>
<dbReference type="InterPro" id="IPR057601">
    <property type="entry name" value="Oar-like_b-barrel"/>
</dbReference>
<dbReference type="RefSeq" id="WP_103934765.1">
    <property type="nucleotide sequence ID" value="NZ_FNVA01000007.1"/>
</dbReference>
<dbReference type="InterPro" id="IPR036942">
    <property type="entry name" value="Beta-barrel_TonB_sf"/>
</dbReference>
<evidence type="ECO:0000256" key="1">
    <source>
        <dbReference type="ARBA" id="ARBA00004442"/>
    </source>
</evidence>
<sequence length="1178" mass="124915">MEFTCRAVRRLTTGLAALLLVLTFALAPAPAQVAGTGTIQGTVTDPAGAIIPNAKITLTAEATKVTQVIQTDSQGAYVFPNIPIGSYTVSVAAPGFQTFASKNNVLEVGSNIAVNVKMTIGQETQTVTVQAEGLALQTEDASFKQTVDQQDITELPLNSASRQITGLLLVSGGATAAPAGDFTGSKYSYQTISISVAGGAGNTTLWRLDGGDNNDYMGNGNLPFPFPDALSQFSVESSVLGAQDGMHSGGLVNAVTRSGTNQFHGSAFEFIRNNYLDATNFFSTSKDQLHQNQFGGTFGGPVWIPKVFNGRDRLFFFAGYQHLISKQFSATTQAHVPTAANLLGDFSVTDPAIGTIITPTSCATKTVQLVDPITGVALPGNKYTTTPAWNAQALALQKYLPAINPAIDVNNCGLVSYGIPQNVFDNEFDTRVDWNINSKHNFYGRYFIDGYQAPAFFSPTNVLITTASGNVERTQSLTFGENWTISSRTVNSAHLTGLRRVNNRGYAPNDINAATLGINMYQGEPNGLYLAVTNKFTLGGGTNSVAHFNDNTITFNDDVTLLRGKHQFVVGGELAHNQLNIYNSYEVNGVFTLSGVYSGSGPAGGSITGDGNLDLLRGAMSAFQQSKAQQNALRGNVPSLYAQDTFHATPQLTLVAGIRWSPEFIPVDFFNRGTTFSMSAFLANQVSTVYPNAPAGTLYYGDPGVPRQFTKNSPWQFSPNAALAYDIGGKGKTVIRAGAELIYDEVNFFTGQRTQQNPPFATAVSETQTSTSGPLSLSSPWSVGSLTASPFPQPAVPTPSQALYFAQSQYIVMPTQFHPSYTTQWTASVQHQFGHGWQLQVDYIGNKTTHMPMGIPLSPAVFIPGVWGAGGTGCSPIVTTGAAAVKPGAAGTACSTAANQNSRFALTIANPAQGNQYLGGGGGSVLVGYGGMGNYNGMIASLQHRLSDSFSLLANYTWSKCLNIYDAQGDYAGTGPENPANPGFDYGPCGSDYRDVENISLVATSRFHLTNGIVRAVVNGWEVAALTHITSGAPFNVTTGTDVSLTDIGNDRPNIVAGVPIYTHLANRAGSGAVNRGYLNPAAFCATACATAVTPGTFGNISRNAFRGLPQYQFDPQISRIFKIYENLSTTLRLEAFNALNHPNFSTPTAALNSSTFGQIGSTSNAARVFQGSIKINF</sequence>
<feature type="domain" description="TonB-dependent transporter Oar-like beta-barrel" evidence="5">
    <location>
        <begin position="255"/>
        <end position="1171"/>
    </location>
</feature>
<feature type="signal peptide" evidence="4">
    <location>
        <begin position="1"/>
        <end position="33"/>
    </location>
</feature>
<dbReference type="EMBL" id="FNVA01000007">
    <property type="protein sequence ID" value="SEG62937.1"/>
    <property type="molecule type" value="Genomic_DNA"/>
</dbReference>
<protein>
    <submittedName>
        <fullName evidence="6">Carboxypeptidase regulatory-like domain-containing protein</fullName>
    </submittedName>
</protein>
<dbReference type="OrthoDB" id="97893at2"/>
<evidence type="ECO:0000256" key="3">
    <source>
        <dbReference type="ARBA" id="ARBA00023237"/>
    </source>
</evidence>
<dbReference type="Pfam" id="PF13620">
    <property type="entry name" value="CarboxypepD_reg"/>
    <property type="match status" value="1"/>
</dbReference>
<dbReference type="SUPFAM" id="SSF49464">
    <property type="entry name" value="Carboxypeptidase regulatory domain-like"/>
    <property type="match status" value="1"/>
</dbReference>
<gene>
    <name evidence="6" type="ORF">SAMN05421819_3931</name>
</gene>
<evidence type="ECO:0000256" key="2">
    <source>
        <dbReference type="ARBA" id="ARBA00023136"/>
    </source>
</evidence>
<evidence type="ECO:0000313" key="6">
    <source>
        <dbReference type="EMBL" id="SEG62937.1"/>
    </source>
</evidence>
<accession>A0A1H6BR78</accession>
<dbReference type="GO" id="GO:0004180">
    <property type="term" value="F:carboxypeptidase activity"/>
    <property type="evidence" value="ECO:0007669"/>
    <property type="project" value="UniProtKB-KW"/>
</dbReference>
<proteinExistence type="predicted"/>